<feature type="domain" description="ABC transmembrane type-1" evidence="10">
    <location>
        <begin position="58"/>
        <end position="340"/>
    </location>
</feature>
<dbReference type="InterPro" id="IPR027417">
    <property type="entry name" value="P-loop_NTPase"/>
</dbReference>
<keyword evidence="5 8" id="KW-1133">Transmembrane helix</keyword>
<dbReference type="PROSITE" id="PS50893">
    <property type="entry name" value="ABC_TRANSPORTER_2"/>
    <property type="match status" value="1"/>
</dbReference>
<evidence type="ECO:0000259" key="10">
    <source>
        <dbReference type="PROSITE" id="PS50929"/>
    </source>
</evidence>
<accession>A0ABX7FS91</accession>
<feature type="transmembrane region" description="Helical" evidence="8">
    <location>
        <begin position="180"/>
        <end position="211"/>
    </location>
</feature>
<keyword evidence="3" id="KW-0547">Nucleotide-binding</keyword>
<feature type="transmembrane region" description="Helical" evidence="8">
    <location>
        <begin position="89"/>
        <end position="107"/>
    </location>
</feature>
<dbReference type="SUPFAM" id="SSF52540">
    <property type="entry name" value="P-loop containing nucleoside triphosphate hydrolases"/>
    <property type="match status" value="1"/>
</dbReference>
<dbReference type="InterPro" id="IPR036640">
    <property type="entry name" value="ABC1_TM_sf"/>
</dbReference>
<proteinExistence type="predicted"/>
<dbReference type="InterPro" id="IPR003593">
    <property type="entry name" value="AAA+_ATPase"/>
</dbReference>
<evidence type="ECO:0000256" key="3">
    <source>
        <dbReference type="ARBA" id="ARBA00022741"/>
    </source>
</evidence>
<evidence type="ECO:0000256" key="6">
    <source>
        <dbReference type="ARBA" id="ARBA00023136"/>
    </source>
</evidence>
<protein>
    <submittedName>
        <fullName evidence="11">ABC transporter ATP-binding protein</fullName>
    </submittedName>
</protein>
<dbReference type="GO" id="GO:0005524">
    <property type="term" value="F:ATP binding"/>
    <property type="evidence" value="ECO:0007669"/>
    <property type="project" value="UniProtKB-KW"/>
</dbReference>
<feature type="transmembrane region" description="Helical" evidence="8">
    <location>
        <begin position="294"/>
        <end position="318"/>
    </location>
</feature>
<keyword evidence="6 8" id="KW-0472">Membrane</keyword>
<evidence type="ECO:0000259" key="9">
    <source>
        <dbReference type="PROSITE" id="PS50893"/>
    </source>
</evidence>
<dbReference type="Gene3D" id="1.20.1560.10">
    <property type="entry name" value="ABC transporter type 1, transmembrane domain"/>
    <property type="match status" value="1"/>
</dbReference>
<sequence length="620" mass="67758">MSQEQSQQPQQPPMFPGRPGRGLGHGGRGVPVVKPKNFKGTLRRLWQAFGKEKKVLPIVFGIVLVDAVLMLLAPYLIGKSIDAISGGEAALGLLGITILALLISYIADGVLTFLQSWLMAGLSQRIVKNLRASLFDKLQKLPVSFFDSRPHGELMSRLTNDIDNVSNSISQSTAQLMSGAVMILGSLIMMLILSPILTLACLITVPLVYLLTRSIAKKTSVLFKNQQVQLGKLNGHIEETVSGIQVVKAFNHEQKAIQEFDAINTELSRIGMRAQVLSGFLMPIMNVINNLGTAMVAVVGGVLAVKGMISIGVIASFLSYSRQFVRPLNDLGNIFNVLQSGVAGAERVFEVLDEKEEPDDVADAVELTQPRGHVVFDDVSFGYQPDRPILKHVSFEARAGSTTALVGPTGAGKTTIVNLLTRFYDVTGGAIYLDGKDIREYTRDSLRQTFGFVLQDTYLFSGTIKDNIKYGRPDATDAEVEEAAAMANASVFINRLPKRYETQLTENGGNLSQGQRQLLAIARVILAKPSVLILDEATSSIDTRTELHIQDALMTLMKGRTSFVIAHRLNTIRDADTIMVVDQGEIVEKGDHQSLIEQEGVYHQLFFNQFKNLEATAESS</sequence>
<evidence type="ECO:0000313" key="12">
    <source>
        <dbReference type="Proteomes" id="UP000596248"/>
    </source>
</evidence>
<dbReference type="Proteomes" id="UP000596248">
    <property type="component" value="Chromosome"/>
</dbReference>
<evidence type="ECO:0000256" key="5">
    <source>
        <dbReference type="ARBA" id="ARBA00022989"/>
    </source>
</evidence>
<dbReference type="EMBL" id="CP069127">
    <property type="protein sequence ID" value="QRG69047.1"/>
    <property type="molecule type" value="Genomic_DNA"/>
</dbReference>
<feature type="region of interest" description="Disordered" evidence="7">
    <location>
        <begin position="1"/>
        <end position="32"/>
    </location>
</feature>
<evidence type="ECO:0000256" key="8">
    <source>
        <dbReference type="SAM" id="Phobius"/>
    </source>
</evidence>
<dbReference type="Pfam" id="PF00005">
    <property type="entry name" value="ABC_tran"/>
    <property type="match status" value="1"/>
</dbReference>
<feature type="transmembrane region" description="Helical" evidence="8">
    <location>
        <begin position="55"/>
        <end position="77"/>
    </location>
</feature>
<dbReference type="InterPro" id="IPR039421">
    <property type="entry name" value="Type_1_exporter"/>
</dbReference>
<evidence type="ECO:0000256" key="2">
    <source>
        <dbReference type="ARBA" id="ARBA00022692"/>
    </source>
</evidence>
<dbReference type="SUPFAM" id="SSF90123">
    <property type="entry name" value="ABC transporter transmembrane region"/>
    <property type="match status" value="1"/>
</dbReference>
<comment type="subcellular location">
    <subcellularLocation>
        <location evidence="1">Cell membrane</location>
        <topology evidence="1">Multi-pass membrane protein</topology>
    </subcellularLocation>
</comment>
<dbReference type="PROSITE" id="PS50929">
    <property type="entry name" value="ABC_TM1F"/>
    <property type="match status" value="1"/>
</dbReference>
<evidence type="ECO:0000256" key="1">
    <source>
        <dbReference type="ARBA" id="ARBA00004651"/>
    </source>
</evidence>
<dbReference type="PANTHER" id="PTHR43394">
    <property type="entry name" value="ATP-DEPENDENT PERMEASE MDL1, MITOCHONDRIAL"/>
    <property type="match status" value="1"/>
</dbReference>
<dbReference type="CDD" id="cd18547">
    <property type="entry name" value="ABC_6TM_Tm288_like"/>
    <property type="match status" value="1"/>
</dbReference>
<evidence type="ECO:0000313" key="11">
    <source>
        <dbReference type="EMBL" id="QRG69047.1"/>
    </source>
</evidence>
<dbReference type="InterPro" id="IPR003439">
    <property type="entry name" value="ABC_transporter-like_ATP-bd"/>
</dbReference>
<organism evidence="11 12">
    <name type="scientific">Brevibacillus choshinensis</name>
    <dbReference type="NCBI Taxonomy" id="54911"/>
    <lineage>
        <taxon>Bacteria</taxon>
        <taxon>Bacillati</taxon>
        <taxon>Bacillota</taxon>
        <taxon>Bacilli</taxon>
        <taxon>Bacillales</taxon>
        <taxon>Paenibacillaceae</taxon>
        <taxon>Brevibacillus</taxon>
    </lineage>
</organism>
<feature type="compositionally biased region" description="Gly residues" evidence="7">
    <location>
        <begin position="19"/>
        <end position="29"/>
    </location>
</feature>
<evidence type="ECO:0000256" key="4">
    <source>
        <dbReference type="ARBA" id="ARBA00022840"/>
    </source>
</evidence>
<feature type="domain" description="ABC transporter" evidence="9">
    <location>
        <begin position="374"/>
        <end position="608"/>
    </location>
</feature>
<dbReference type="CDD" id="cd03254">
    <property type="entry name" value="ABCC_Glucan_exporter_like"/>
    <property type="match status" value="1"/>
</dbReference>
<name>A0ABX7FS91_BRECH</name>
<dbReference type="PROSITE" id="PS00211">
    <property type="entry name" value="ABC_TRANSPORTER_1"/>
    <property type="match status" value="1"/>
</dbReference>
<keyword evidence="2 8" id="KW-0812">Transmembrane</keyword>
<dbReference type="Pfam" id="PF00664">
    <property type="entry name" value="ABC_membrane"/>
    <property type="match status" value="1"/>
</dbReference>
<dbReference type="PANTHER" id="PTHR43394:SF1">
    <property type="entry name" value="ATP-BINDING CASSETTE SUB-FAMILY B MEMBER 10, MITOCHONDRIAL"/>
    <property type="match status" value="1"/>
</dbReference>
<dbReference type="RefSeq" id="WP_203356044.1">
    <property type="nucleotide sequence ID" value="NZ_CP069127.1"/>
</dbReference>
<keyword evidence="12" id="KW-1185">Reference proteome</keyword>
<evidence type="ECO:0000256" key="7">
    <source>
        <dbReference type="SAM" id="MobiDB-lite"/>
    </source>
</evidence>
<dbReference type="InterPro" id="IPR011527">
    <property type="entry name" value="ABC1_TM_dom"/>
</dbReference>
<dbReference type="Gene3D" id="3.40.50.300">
    <property type="entry name" value="P-loop containing nucleotide triphosphate hydrolases"/>
    <property type="match status" value="1"/>
</dbReference>
<reference evidence="11 12" key="1">
    <citation type="submission" date="2021-01" db="EMBL/GenBank/DDBJ databases">
        <title>Identification of strong promoters based on the transcriptome of Brevibacillus choshinensis.</title>
        <authorList>
            <person name="Yao D."/>
            <person name="Zhang K."/>
            <person name="Wu J."/>
        </authorList>
    </citation>
    <scope>NUCLEOTIDE SEQUENCE [LARGE SCALE GENOMIC DNA]</scope>
    <source>
        <strain evidence="11 12">HPD31-SP3</strain>
    </source>
</reference>
<gene>
    <name evidence="11" type="ORF">JNE38_07885</name>
</gene>
<dbReference type="SMART" id="SM00382">
    <property type="entry name" value="AAA"/>
    <property type="match status" value="1"/>
</dbReference>
<dbReference type="InterPro" id="IPR017871">
    <property type="entry name" value="ABC_transporter-like_CS"/>
</dbReference>
<keyword evidence="4 11" id="KW-0067">ATP-binding</keyword>